<organism evidence="8 9">
    <name type="scientific">Hydra vulgaris</name>
    <name type="common">Hydra</name>
    <name type="synonym">Hydra attenuata</name>
    <dbReference type="NCBI Taxonomy" id="6087"/>
    <lineage>
        <taxon>Eukaryota</taxon>
        <taxon>Metazoa</taxon>
        <taxon>Cnidaria</taxon>
        <taxon>Hydrozoa</taxon>
        <taxon>Hydroidolina</taxon>
        <taxon>Anthoathecata</taxon>
        <taxon>Aplanulata</taxon>
        <taxon>Hydridae</taxon>
        <taxon>Hydra</taxon>
    </lineage>
</organism>
<keyword evidence="4 7" id="KW-1133">Transmembrane helix</keyword>
<keyword evidence="5 6" id="KW-0472">Membrane</keyword>
<evidence type="ECO:0000256" key="2">
    <source>
        <dbReference type="ARBA" id="ARBA00006070"/>
    </source>
</evidence>
<evidence type="ECO:0000313" key="9">
    <source>
        <dbReference type="RefSeq" id="XP_065656578.1"/>
    </source>
</evidence>
<protein>
    <recommendedName>
        <fullName evidence="6">Protein RER1</fullName>
    </recommendedName>
</protein>
<accession>A0ABM4C4S7</accession>
<comment type="function">
    <text evidence="6">Involved in the retrieval of endoplasmic reticulum membrane proteins from the early Golgi compartment.</text>
</comment>
<dbReference type="RefSeq" id="XP_065656578.1">
    <property type="nucleotide sequence ID" value="XM_065800506.1"/>
</dbReference>
<dbReference type="Proteomes" id="UP001652625">
    <property type="component" value="Chromosome 06"/>
</dbReference>
<evidence type="ECO:0000256" key="4">
    <source>
        <dbReference type="ARBA" id="ARBA00022989"/>
    </source>
</evidence>
<keyword evidence="3 7" id="KW-0812">Transmembrane</keyword>
<evidence type="ECO:0000256" key="1">
    <source>
        <dbReference type="ARBA" id="ARBA00004141"/>
    </source>
</evidence>
<reference evidence="9" key="1">
    <citation type="submission" date="2025-08" db="UniProtKB">
        <authorList>
            <consortium name="RefSeq"/>
        </authorList>
    </citation>
    <scope>IDENTIFICATION</scope>
</reference>
<sequence length="195" mass="23475">MDKFSEEEPRKPSFFSRFFTALGQRYQSILDKTVPYLIARWLFTCFLVVFYCVRVYFLQGWYIVSYALGIYLLNLFIGFLSPRIDPSRERDLFYDEDDSPGLPTQNDEEFRPFIRKLPEFKFWYSGCKSIIVGTICTCFEMFNIPVFWPILVVYFCLLFVMTMKRQIKHMIKYRYLPFTHGKRKYKGKENDTIGK</sequence>
<dbReference type="Pfam" id="PF03248">
    <property type="entry name" value="Rer1"/>
    <property type="match status" value="1"/>
</dbReference>
<dbReference type="PANTHER" id="PTHR10743:SF0">
    <property type="entry name" value="PROTEIN RER1"/>
    <property type="match status" value="1"/>
</dbReference>
<evidence type="ECO:0000313" key="8">
    <source>
        <dbReference type="Proteomes" id="UP001652625"/>
    </source>
</evidence>
<evidence type="ECO:0000256" key="3">
    <source>
        <dbReference type="ARBA" id="ARBA00022692"/>
    </source>
</evidence>
<name>A0ABM4C4S7_HYDVU</name>
<comment type="similarity">
    <text evidence="2 6">Belongs to the RER1 family.</text>
</comment>
<evidence type="ECO:0000256" key="5">
    <source>
        <dbReference type="ARBA" id="ARBA00023136"/>
    </source>
</evidence>
<keyword evidence="8" id="KW-1185">Reference proteome</keyword>
<dbReference type="PIRSF" id="PIRSF016013">
    <property type="entry name" value="AtER_Rer1p"/>
    <property type="match status" value="1"/>
</dbReference>
<comment type="subcellular location">
    <subcellularLocation>
        <location evidence="1">Membrane</location>
        <topology evidence="1">Multi-pass membrane protein</topology>
    </subcellularLocation>
</comment>
<evidence type="ECO:0000256" key="7">
    <source>
        <dbReference type="SAM" id="Phobius"/>
    </source>
</evidence>
<gene>
    <name evidence="9" type="primary">LOC100199243</name>
</gene>
<dbReference type="InterPro" id="IPR004932">
    <property type="entry name" value="Rer1"/>
</dbReference>
<evidence type="ECO:0000256" key="6">
    <source>
        <dbReference type="PIRNR" id="PIRNR016013"/>
    </source>
</evidence>
<feature type="transmembrane region" description="Helical" evidence="7">
    <location>
        <begin position="34"/>
        <end position="57"/>
    </location>
</feature>
<proteinExistence type="inferred from homology"/>
<dbReference type="PANTHER" id="PTHR10743">
    <property type="entry name" value="PROTEIN RER1"/>
    <property type="match status" value="1"/>
</dbReference>
<feature type="transmembrane region" description="Helical" evidence="7">
    <location>
        <begin position="148"/>
        <end position="164"/>
    </location>
</feature>
<feature type="transmembrane region" description="Helical" evidence="7">
    <location>
        <begin position="63"/>
        <end position="80"/>
    </location>
</feature>
<dbReference type="GeneID" id="100199243"/>